<feature type="domain" description="Zinc finger CGNR" evidence="1">
    <location>
        <begin position="134"/>
        <end position="182"/>
    </location>
</feature>
<protein>
    <submittedName>
        <fullName evidence="2">CGNR zinc finger domain-containing protein</fullName>
    </submittedName>
</protein>
<dbReference type="PANTHER" id="PTHR35525">
    <property type="entry name" value="BLL6575 PROTEIN"/>
    <property type="match status" value="1"/>
</dbReference>
<dbReference type="InterPro" id="IPR023286">
    <property type="entry name" value="ABATE_dom_sf"/>
</dbReference>
<dbReference type="STRING" id="201973.SAMN04488025_12541"/>
<dbReference type="PANTHER" id="PTHR35525:SF3">
    <property type="entry name" value="BLL6575 PROTEIN"/>
    <property type="match status" value="1"/>
</dbReference>
<dbReference type="SUPFAM" id="SSF160904">
    <property type="entry name" value="Jann2411-like"/>
    <property type="match status" value="1"/>
</dbReference>
<dbReference type="Gene3D" id="1.10.3300.10">
    <property type="entry name" value="Jann2411-like domain"/>
    <property type="match status" value="1"/>
</dbReference>
<dbReference type="InterPro" id="IPR010852">
    <property type="entry name" value="ABATE"/>
</dbReference>
<dbReference type="RefSeq" id="WP_177199154.1">
    <property type="nucleotide sequence ID" value="NZ_FOOK01000025.1"/>
</dbReference>
<dbReference type="AlphaFoldDB" id="A0A1I2QPD8"/>
<evidence type="ECO:0000313" key="2">
    <source>
        <dbReference type="EMBL" id="SFG30465.1"/>
    </source>
</evidence>
<dbReference type="InterPro" id="IPR021005">
    <property type="entry name" value="Znf_CGNR"/>
</dbReference>
<dbReference type="Proteomes" id="UP000198661">
    <property type="component" value="Unassembled WGS sequence"/>
</dbReference>
<gene>
    <name evidence="2" type="ORF">SAMN04488025_12541</name>
</gene>
<name>A0A1I2QPD8_9BACL</name>
<proteinExistence type="predicted"/>
<accession>A0A1I2QPD8</accession>
<reference evidence="2 3" key="1">
    <citation type="submission" date="2016-10" db="EMBL/GenBank/DDBJ databases">
        <authorList>
            <person name="de Groot N.N."/>
        </authorList>
    </citation>
    <scope>NUCLEOTIDE SEQUENCE [LARGE SCALE GENOMIC DNA]</scope>
    <source>
        <strain evidence="2 3">DSM 44945</strain>
    </source>
</reference>
<dbReference type="EMBL" id="FOOK01000025">
    <property type="protein sequence ID" value="SFG30465.1"/>
    <property type="molecule type" value="Genomic_DNA"/>
</dbReference>
<dbReference type="Pfam" id="PF11706">
    <property type="entry name" value="zf-CGNR"/>
    <property type="match status" value="1"/>
</dbReference>
<sequence>MNSREGARKPAQKNQQAPGRLEVLRAFLNTWRIPNDTRVATDHLREDEDVRSFRDAHFGPDIAAEPKEEVVRLREDLRNHLGKGDATFLNRWLEKYPVTACIRNGRVHYRGGGSLCGELLALAVEAVSEGKWERFKACPDCRWVFYDNTRNKSKVWCSMNADGPEGRACGTIAKVNRWRQRQKQRR</sequence>
<evidence type="ECO:0000259" key="1">
    <source>
        <dbReference type="Pfam" id="PF11706"/>
    </source>
</evidence>
<evidence type="ECO:0000313" key="3">
    <source>
        <dbReference type="Proteomes" id="UP000198661"/>
    </source>
</evidence>
<keyword evidence="3" id="KW-1185">Reference proteome</keyword>
<organism evidence="2 3">
    <name type="scientific">Planifilum fulgidum</name>
    <dbReference type="NCBI Taxonomy" id="201973"/>
    <lineage>
        <taxon>Bacteria</taxon>
        <taxon>Bacillati</taxon>
        <taxon>Bacillota</taxon>
        <taxon>Bacilli</taxon>
        <taxon>Bacillales</taxon>
        <taxon>Thermoactinomycetaceae</taxon>
        <taxon>Planifilum</taxon>
    </lineage>
</organism>